<dbReference type="SUPFAM" id="SSF55073">
    <property type="entry name" value="Nucleotide cyclase"/>
    <property type="match status" value="1"/>
</dbReference>
<evidence type="ECO:0000313" key="11">
    <source>
        <dbReference type="Proteomes" id="UP001139095"/>
    </source>
</evidence>
<evidence type="ECO:0000256" key="2">
    <source>
        <dbReference type="ARBA" id="ARBA00022741"/>
    </source>
</evidence>
<dbReference type="PROSITE" id="PS50887">
    <property type="entry name" value="GGDEF"/>
    <property type="match status" value="1"/>
</dbReference>
<dbReference type="PROSITE" id="PS50112">
    <property type="entry name" value="PAS"/>
    <property type="match status" value="2"/>
</dbReference>
<dbReference type="Gene3D" id="3.30.450.20">
    <property type="entry name" value="PAS domain"/>
    <property type="match status" value="3"/>
</dbReference>
<dbReference type="Pfam" id="PF00563">
    <property type="entry name" value="EAL"/>
    <property type="match status" value="1"/>
</dbReference>
<dbReference type="SUPFAM" id="SSF141868">
    <property type="entry name" value="EAL domain-like"/>
    <property type="match status" value="1"/>
</dbReference>
<evidence type="ECO:0000256" key="5">
    <source>
        <dbReference type="ARBA" id="ARBA00059827"/>
    </source>
</evidence>
<dbReference type="InterPro" id="IPR052155">
    <property type="entry name" value="Biofilm_reg_signaling"/>
</dbReference>
<evidence type="ECO:0000256" key="6">
    <source>
        <dbReference type="ARBA" id="ARBA00070616"/>
    </source>
</evidence>
<dbReference type="SMART" id="SM00052">
    <property type="entry name" value="EAL"/>
    <property type="match status" value="1"/>
</dbReference>
<protein>
    <recommendedName>
        <fullName evidence="6">Sensor protein FixL</fullName>
    </recommendedName>
</protein>
<dbReference type="GO" id="GO:0016301">
    <property type="term" value="F:kinase activity"/>
    <property type="evidence" value="ECO:0007669"/>
    <property type="project" value="UniProtKB-KW"/>
</dbReference>
<gene>
    <name evidence="10" type="ORF">LG368_14995</name>
</gene>
<evidence type="ECO:0000259" key="7">
    <source>
        <dbReference type="PROSITE" id="PS50112"/>
    </source>
</evidence>
<dbReference type="InterPro" id="IPR013767">
    <property type="entry name" value="PAS_fold"/>
</dbReference>
<accession>A0A9X1LFW1</accession>
<dbReference type="GO" id="GO:0005524">
    <property type="term" value="F:ATP binding"/>
    <property type="evidence" value="ECO:0007669"/>
    <property type="project" value="UniProtKB-KW"/>
</dbReference>
<dbReference type="Gene3D" id="3.30.70.270">
    <property type="match status" value="1"/>
</dbReference>
<dbReference type="PROSITE" id="PS50883">
    <property type="entry name" value="EAL"/>
    <property type="match status" value="1"/>
</dbReference>
<feature type="domain" description="GGDEF" evidence="9">
    <location>
        <begin position="415"/>
        <end position="546"/>
    </location>
</feature>
<dbReference type="CDD" id="cd01949">
    <property type="entry name" value="GGDEF"/>
    <property type="match status" value="1"/>
</dbReference>
<dbReference type="InterPro" id="IPR029787">
    <property type="entry name" value="Nucleotide_cyclase"/>
</dbReference>
<organism evidence="10 11">
    <name type="scientific">Marinomonas algarum</name>
    <dbReference type="NCBI Taxonomy" id="2883105"/>
    <lineage>
        <taxon>Bacteria</taxon>
        <taxon>Pseudomonadati</taxon>
        <taxon>Pseudomonadota</taxon>
        <taxon>Gammaproteobacteria</taxon>
        <taxon>Oceanospirillales</taxon>
        <taxon>Oceanospirillaceae</taxon>
        <taxon>Marinomonas</taxon>
    </lineage>
</organism>
<evidence type="ECO:0000256" key="3">
    <source>
        <dbReference type="ARBA" id="ARBA00022777"/>
    </source>
</evidence>
<dbReference type="InterPro" id="IPR035965">
    <property type="entry name" value="PAS-like_dom_sf"/>
</dbReference>
<dbReference type="EMBL" id="JAJATW010000044">
    <property type="protein sequence ID" value="MCB5163167.1"/>
    <property type="molecule type" value="Genomic_DNA"/>
</dbReference>
<dbReference type="FunFam" id="3.30.450.20:FF:000060">
    <property type="entry name" value="Sensor protein FixL"/>
    <property type="match status" value="2"/>
</dbReference>
<dbReference type="PANTHER" id="PTHR44757:SF2">
    <property type="entry name" value="BIOFILM ARCHITECTURE MAINTENANCE PROTEIN MBAA"/>
    <property type="match status" value="1"/>
</dbReference>
<evidence type="ECO:0000313" key="10">
    <source>
        <dbReference type="EMBL" id="MCB5163167.1"/>
    </source>
</evidence>
<dbReference type="Pfam" id="PF00989">
    <property type="entry name" value="PAS"/>
    <property type="match status" value="2"/>
</dbReference>
<dbReference type="InterPro" id="IPR000160">
    <property type="entry name" value="GGDEF_dom"/>
</dbReference>
<dbReference type="SMART" id="SM00091">
    <property type="entry name" value="PAS"/>
    <property type="match status" value="3"/>
</dbReference>
<dbReference type="Gene3D" id="3.20.20.450">
    <property type="entry name" value="EAL domain"/>
    <property type="match status" value="1"/>
</dbReference>
<feature type="domain" description="PAS" evidence="7">
    <location>
        <begin position="136"/>
        <end position="206"/>
    </location>
</feature>
<keyword evidence="2" id="KW-0547">Nucleotide-binding</keyword>
<dbReference type="InterPro" id="IPR000014">
    <property type="entry name" value="PAS"/>
</dbReference>
<dbReference type="NCBIfam" id="TIGR00229">
    <property type="entry name" value="sensory_box"/>
    <property type="match status" value="3"/>
</dbReference>
<feature type="domain" description="EAL" evidence="8">
    <location>
        <begin position="555"/>
        <end position="806"/>
    </location>
</feature>
<dbReference type="AlphaFoldDB" id="A0A9X1LFW1"/>
<dbReference type="InterPro" id="IPR043128">
    <property type="entry name" value="Rev_trsase/Diguanyl_cyclase"/>
</dbReference>
<dbReference type="CDD" id="cd00130">
    <property type="entry name" value="PAS"/>
    <property type="match status" value="2"/>
</dbReference>
<proteinExistence type="predicted"/>
<evidence type="ECO:0000259" key="8">
    <source>
        <dbReference type="PROSITE" id="PS50883"/>
    </source>
</evidence>
<evidence type="ECO:0000256" key="4">
    <source>
        <dbReference type="ARBA" id="ARBA00022840"/>
    </source>
</evidence>
<comment type="caution">
    <text evidence="10">The sequence shown here is derived from an EMBL/GenBank/DDBJ whole genome shotgun (WGS) entry which is preliminary data.</text>
</comment>
<keyword evidence="3" id="KW-0418">Kinase</keyword>
<reference evidence="10" key="1">
    <citation type="submission" date="2021-10" db="EMBL/GenBank/DDBJ databases">
        <title>Marinomonas pontica sp. nov., isolated from the Black Sea.</title>
        <authorList>
            <person name="Zhao L.-H."/>
            <person name="Xue J.-H."/>
        </authorList>
    </citation>
    <scope>NUCLEOTIDE SEQUENCE</scope>
    <source>
        <strain evidence="10">E8</strain>
    </source>
</reference>
<dbReference type="PANTHER" id="PTHR44757">
    <property type="entry name" value="DIGUANYLATE CYCLASE DGCP"/>
    <property type="match status" value="1"/>
</dbReference>
<dbReference type="SUPFAM" id="SSF55785">
    <property type="entry name" value="PYP-like sensor domain (PAS domain)"/>
    <property type="match status" value="3"/>
</dbReference>
<dbReference type="Pfam" id="PF00990">
    <property type="entry name" value="GGDEF"/>
    <property type="match status" value="1"/>
</dbReference>
<evidence type="ECO:0000256" key="1">
    <source>
        <dbReference type="ARBA" id="ARBA00022679"/>
    </source>
</evidence>
<keyword evidence="4" id="KW-0067">ATP-binding</keyword>
<dbReference type="SMART" id="SM00267">
    <property type="entry name" value="GGDEF"/>
    <property type="match status" value="1"/>
</dbReference>
<dbReference type="RefSeq" id="WP_226755504.1">
    <property type="nucleotide sequence ID" value="NZ_JAJATW010000044.1"/>
</dbReference>
<keyword evidence="11" id="KW-1185">Reference proteome</keyword>
<keyword evidence="1" id="KW-0808">Transferase</keyword>
<name>A0A9X1LFW1_9GAMM</name>
<comment type="function">
    <text evidence="5">Putative oxygen sensor; modulates the activity of FixJ, a transcriptional activator of nitrogen fixation fixK gene. FixL probably acts as a kinase that phosphorylates FixJ.</text>
</comment>
<dbReference type="CDD" id="cd01948">
    <property type="entry name" value="EAL"/>
    <property type="match status" value="1"/>
</dbReference>
<feature type="domain" description="PAS" evidence="7">
    <location>
        <begin position="12"/>
        <end position="61"/>
    </location>
</feature>
<dbReference type="InterPro" id="IPR001633">
    <property type="entry name" value="EAL_dom"/>
</dbReference>
<dbReference type="GO" id="GO:0006355">
    <property type="term" value="P:regulation of DNA-templated transcription"/>
    <property type="evidence" value="ECO:0007669"/>
    <property type="project" value="InterPro"/>
</dbReference>
<dbReference type="InterPro" id="IPR035919">
    <property type="entry name" value="EAL_sf"/>
</dbReference>
<dbReference type="NCBIfam" id="TIGR00254">
    <property type="entry name" value="GGDEF"/>
    <property type="match status" value="1"/>
</dbReference>
<evidence type="ECO:0000259" key="9">
    <source>
        <dbReference type="PROSITE" id="PS50887"/>
    </source>
</evidence>
<sequence length="806" mass="91106">MPSILSDLGPLYQALMDSAADAIVVINEKGIILRFSKSAEALFQRSAEECISQNVNILMPEPFKHEHDSYLNNYHNTNEAKIIGSGREVRGIKKDGTEFPMHLSVGKTTIKENAYYIGICHDLSEYQQALSEKIQIESLQNALFDAAVNGIITINDKGIIISFNRAAETMFGYTKKECIGQNVKMLMPSPYRNEHDSYLKNYIRTRNAQVIGSGRDIPGRRKDGHIFPMRLSIGEAKTELGTHFIGICHDLTDYHNALAELSKAEQRYKSIVECQGQIICRFDKECKLTFANQSFFNTFECTNQEVFGLDFINLIHGEKSSIRNILHDISNNQDHAQIKFKATMRRKSGLLKVEWWFTKVSNHLGSSEIQGFGIDISEKEEALREAAFLKNHDALTGLLSAEAFFSSLKEWASTERFAILYLDCNRFGMINNRYGLNVGDQIITEIANRIKNNTHKNILLSRPSSDEFIIAVFVNDAIRANNIAESVLEKVNKSYLIDDNEIRISGKIGISIYPDDTDDTDLIVLQAQSMLSKAKGSQNSIAFYDEQFNTSLQRQLDIEQRLRIALEQEILKVHLQPKVNLNTNEIVGYEALLRWNDPILGHVSPVEFIQVAENILLAKKVDRYVLKTVFNCLRRCLNDKKKVLPIAVNITSSHFDDTELAGYIFSLSDELQVPLAYLDLEVTEGVLLEMNQQVLDNLHSLRSRGIKISLDDFGTGYSSLSYIRKLTVDALKIDKSFIDDLDDKVGYRLVSAVVDIAKAVNLEVIAEGIETEEQQQTLMRLGCQLGQGYLFAKPEYICDVLNITKD</sequence>
<dbReference type="Proteomes" id="UP001139095">
    <property type="component" value="Unassembled WGS sequence"/>
</dbReference>